<evidence type="ECO:0000256" key="1">
    <source>
        <dbReference type="SAM" id="Coils"/>
    </source>
</evidence>
<gene>
    <name evidence="2" type="ORF">DCF19_11145</name>
</gene>
<reference evidence="2 3" key="1">
    <citation type="submission" date="2018-04" db="EMBL/GenBank/DDBJ databases">
        <authorList>
            <person name="Go L.Y."/>
            <person name="Mitchell J.A."/>
        </authorList>
    </citation>
    <scope>NUCLEOTIDE SEQUENCE [LARGE SCALE GENOMIC DNA]</scope>
    <source>
        <strain evidence="2">ULC066bin1</strain>
    </source>
</reference>
<evidence type="ECO:0000313" key="3">
    <source>
        <dbReference type="Proteomes" id="UP000249467"/>
    </source>
</evidence>
<proteinExistence type="predicted"/>
<organism evidence="2 3">
    <name type="scientific">Pseudanabaena frigida</name>
    <dbReference type="NCBI Taxonomy" id="945775"/>
    <lineage>
        <taxon>Bacteria</taxon>
        <taxon>Bacillati</taxon>
        <taxon>Cyanobacteriota</taxon>
        <taxon>Cyanophyceae</taxon>
        <taxon>Pseudanabaenales</taxon>
        <taxon>Pseudanabaenaceae</taxon>
        <taxon>Pseudanabaena</taxon>
    </lineage>
</organism>
<protein>
    <submittedName>
        <fullName evidence="2">Uncharacterized protein</fullName>
    </submittedName>
</protein>
<dbReference type="Proteomes" id="UP000249467">
    <property type="component" value="Unassembled WGS sequence"/>
</dbReference>
<accession>A0A2W4WCD9</accession>
<comment type="caution">
    <text evidence="2">The sequence shown here is derived from an EMBL/GenBank/DDBJ whole genome shotgun (WGS) entry which is preliminary data.</text>
</comment>
<dbReference type="EMBL" id="QBML01000013">
    <property type="protein sequence ID" value="PZO40857.1"/>
    <property type="molecule type" value="Genomic_DNA"/>
</dbReference>
<keyword evidence="1" id="KW-0175">Coiled coil</keyword>
<dbReference type="AlphaFoldDB" id="A0A2W4WCD9"/>
<sequence length="216" mass="23761">MVRYTLAQSPEVVLTVAGKDSPKAREKAMTELMELMDSGKLDTDLADGFSPDQFIEVRELSMSEDREDPITQAVQVLNNLATLKIKVQELRSDAMQVRSAIDILFSDELVSEEQINSLKEGFKTLKSFAQLNMRFLDARSQAENARQILDEALKSPNSEVKIPAENLTSVNAEAVNGTSAATESIEIVSNADGEEPVTEIEDAIVEIPVSKSTKKK</sequence>
<feature type="coiled-coil region" evidence="1">
    <location>
        <begin position="73"/>
        <end position="100"/>
    </location>
</feature>
<name>A0A2W4WCD9_9CYAN</name>
<evidence type="ECO:0000313" key="2">
    <source>
        <dbReference type="EMBL" id="PZO40857.1"/>
    </source>
</evidence>
<reference evidence="2 3" key="2">
    <citation type="submission" date="2018-06" db="EMBL/GenBank/DDBJ databases">
        <title>Metagenomic assembly of (sub)arctic Cyanobacteria and their associated microbiome from non-axenic cultures.</title>
        <authorList>
            <person name="Baurain D."/>
        </authorList>
    </citation>
    <scope>NUCLEOTIDE SEQUENCE [LARGE SCALE GENOMIC DNA]</scope>
    <source>
        <strain evidence="2">ULC066bin1</strain>
    </source>
</reference>